<dbReference type="KEGG" id="ssia:A7J05_06160"/>
<dbReference type="Pfam" id="PF05120">
    <property type="entry name" value="GvpG"/>
    <property type="match status" value="1"/>
</dbReference>
<dbReference type="EMBL" id="CP015588">
    <property type="protein sequence ID" value="APY85359.1"/>
    <property type="molecule type" value="Genomic_DNA"/>
</dbReference>
<dbReference type="InterPro" id="IPR007804">
    <property type="entry name" value="GvpG"/>
</dbReference>
<sequence>MGLIGELLMLPLAPARGSLWVLRQVVDEAERQYYDPSAIRRELSRLEERLEAGEIDEDEFERREDELLDRLQHSTGQDF</sequence>
<dbReference type="EMBL" id="CP065959">
    <property type="protein sequence ID" value="QQC92285.1"/>
    <property type="molecule type" value="Genomic_DNA"/>
</dbReference>
<evidence type="ECO:0000313" key="1">
    <source>
        <dbReference type="EMBL" id="APY85359.1"/>
    </source>
</evidence>
<dbReference type="RefSeq" id="WP_062777642.1">
    <property type="nucleotide sequence ID" value="NZ_CP015588.1"/>
</dbReference>
<dbReference type="Proteomes" id="UP000187191">
    <property type="component" value="Chromosome"/>
</dbReference>
<reference evidence="1 3" key="1">
    <citation type="submission" date="2016-05" db="EMBL/GenBank/DDBJ databases">
        <authorList>
            <person name="Gu J."/>
        </authorList>
    </citation>
    <scope>NUCLEOTIDE SEQUENCE [LARGE SCALE GENOMIC DNA]</scope>
    <source>
        <strain evidence="1 3">ACCC40021</strain>
    </source>
</reference>
<keyword evidence="3" id="KW-1185">Reference proteome</keyword>
<evidence type="ECO:0000313" key="4">
    <source>
        <dbReference type="Proteomes" id="UP000596130"/>
    </source>
</evidence>
<dbReference type="AlphaFoldDB" id="A0A1P8TCK8"/>
<accession>A0A1P8TCK8</accession>
<protein>
    <submittedName>
        <fullName evidence="1 2">Gas vesicle protein</fullName>
    </submittedName>
</protein>
<organism evidence="2 4">
    <name type="scientific">Streptomyces alfalfae</name>
    <dbReference type="NCBI Taxonomy" id="1642299"/>
    <lineage>
        <taxon>Bacteria</taxon>
        <taxon>Bacillati</taxon>
        <taxon>Actinomycetota</taxon>
        <taxon>Actinomycetes</taxon>
        <taxon>Kitasatosporales</taxon>
        <taxon>Streptomycetaceae</taxon>
        <taxon>Streptomyces</taxon>
    </lineage>
</organism>
<dbReference type="Proteomes" id="UP000596130">
    <property type="component" value="Chromosome"/>
</dbReference>
<evidence type="ECO:0000313" key="3">
    <source>
        <dbReference type="Proteomes" id="UP000187191"/>
    </source>
</evidence>
<dbReference type="OrthoDB" id="3541554at2"/>
<proteinExistence type="predicted"/>
<name>A0A1P8TCK8_9ACTN</name>
<evidence type="ECO:0000313" key="2">
    <source>
        <dbReference type="EMBL" id="QQC92285.1"/>
    </source>
</evidence>
<reference evidence="2 4" key="2">
    <citation type="submission" date="2020-12" db="EMBL/GenBank/DDBJ databases">
        <title>Identification and biosynthesis of polyene macrolides produced by Streptomyces alfalfae Men-myco-93-63.</title>
        <authorList>
            <person name="Liu D."/>
            <person name="Li Y."/>
            <person name="Liu L."/>
            <person name="Han X."/>
            <person name="Shen F."/>
        </authorList>
    </citation>
    <scope>NUCLEOTIDE SEQUENCE [LARGE SCALE GENOMIC DNA]</scope>
    <source>
        <strain evidence="2 4">Men-myco-93-63</strain>
    </source>
</reference>
<gene>
    <name evidence="1" type="ORF">A7J05_06160</name>
    <name evidence="2" type="ORF">I8755_30725</name>
</gene>